<sequence>MVTKQTPLNKLADMAQQATREVDNEEKFRVKDLFRGFEWNRVAKGNRTKLGAMFLAHVTSGGIPGVAPEKNSDGSLKKTPQNQQIYIKL</sequence>
<dbReference type="AlphaFoldDB" id="A0A644XQR9"/>
<gene>
    <name evidence="1" type="ORF">SDC9_64968</name>
</gene>
<evidence type="ECO:0008006" key="2">
    <source>
        <dbReference type="Google" id="ProtNLM"/>
    </source>
</evidence>
<evidence type="ECO:0000313" key="1">
    <source>
        <dbReference type="EMBL" id="MPM18556.1"/>
    </source>
</evidence>
<accession>A0A644XQR9</accession>
<reference evidence="1" key="1">
    <citation type="submission" date="2019-08" db="EMBL/GenBank/DDBJ databases">
        <authorList>
            <person name="Kucharzyk K."/>
            <person name="Murdoch R.W."/>
            <person name="Higgins S."/>
            <person name="Loffler F."/>
        </authorList>
    </citation>
    <scope>NUCLEOTIDE SEQUENCE</scope>
</reference>
<name>A0A644XQR9_9ZZZZ</name>
<protein>
    <recommendedName>
        <fullName evidence="2">DUF1413 domain-containing protein</fullName>
    </recommendedName>
</protein>
<dbReference type="Pfam" id="PF07205">
    <property type="entry name" value="DUF1413"/>
    <property type="match status" value="1"/>
</dbReference>
<dbReference type="EMBL" id="VSSQ01003007">
    <property type="protein sequence ID" value="MPM18556.1"/>
    <property type="molecule type" value="Genomic_DNA"/>
</dbReference>
<organism evidence="1">
    <name type="scientific">bioreactor metagenome</name>
    <dbReference type="NCBI Taxonomy" id="1076179"/>
    <lineage>
        <taxon>unclassified sequences</taxon>
        <taxon>metagenomes</taxon>
        <taxon>ecological metagenomes</taxon>
    </lineage>
</organism>
<dbReference type="InterPro" id="IPR010813">
    <property type="entry name" value="DUF1413"/>
</dbReference>
<proteinExistence type="predicted"/>
<comment type="caution">
    <text evidence="1">The sequence shown here is derived from an EMBL/GenBank/DDBJ whole genome shotgun (WGS) entry which is preliminary data.</text>
</comment>